<dbReference type="Pfam" id="PF03544">
    <property type="entry name" value="TonB_C"/>
    <property type="match status" value="1"/>
</dbReference>
<dbReference type="OrthoDB" id="1039448at2"/>
<dbReference type="GO" id="GO:0055085">
    <property type="term" value="P:transmembrane transport"/>
    <property type="evidence" value="ECO:0007669"/>
    <property type="project" value="InterPro"/>
</dbReference>
<dbReference type="AlphaFoldDB" id="A0A1I6BMZ3"/>
<dbReference type="PROSITE" id="PS52015">
    <property type="entry name" value="TONB_CTD"/>
    <property type="match status" value="1"/>
</dbReference>
<keyword evidence="3" id="KW-1185">Reference proteome</keyword>
<feature type="domain" description="TonB C-terminal" evidence="1">
    <location>
        <begin position="46"/>
        <end position="145"/>
    </location>
</feature>
<proteinExistence type="predicted"/>
<protein>
    <submittedName>
        <fullName evidence="2">TonB protein C-terminal</fullName>
    </submittedName>
</protein>
<dbReference type="GO" id="GO:0031992">
    <property type="term" value="F:energy transducer activity"/>
    <property type="evidence" value="ECO:0007669"/>
    <property type="project" value="TreeGrafter"/>
</dbReference>
<evidence type="ECO:0000259" key="1">
    <source>
        <dbReference type="PROSITE" id="PS52015"/>
    </source>
</evidence>
<reference evidence="3" key="1">
    <citation type="submission" date="2016-10" db="EMBL/GenBank/DDBJ databases">
        <authorList>
            <person name="Varghese N."/>
            <person name="Submissions S."/>
        </authorList>
    </citation>
    <scope>NUCLEOTIDE SEQUENCE [LARGE SCALE GENOMIC DNA]</scope>
    <source>
        <strain evidence="3">OR362-8,ATCC BAA-1266,JCM 13504</strain>
    </source>
</reference>
<name>A0A1I6BMZ3_HYMAR</name>
<accession>A0A1I6BMZ3</accession>
<dbReference type="Proteomes" id="UP000199029">
    <property type="component" value="Unassembled WGS sequence"/>
</dbReference>
<dbReference type="InterPro" id="IPR037682">
    <property type="entry name" value="TonB_C"/>
</dbReference>
<dbReference type="GO" id="GO:0098797">
    <property type="term" value="C:plasma membrane protein complex"/>
    <property type="evidence" value="ECO:0007669"/>
    <property type="project" value="TreeGrafter"/>
</dbReference>
<dbReference type="Gene3D" id="3.30.1150.10">
    <property type="match status" value="2"/>
</dbReference>
<dbReference type="SUPFAM" id="SSF74653">
    <property type="entry name" value="TolA/TonB C-terminal domain"/>
    <property type="match status" value="2"/>
</dbReference>
<evidence type="ECO:0000313" key="3">
    <source>
        <dbReference type="Proteomes" id="UP000199029"/>
    </source>
</evidence>
<evidence type="ECO:0000313" key="2">
    <source>
        <dbReference type="EMBL" id="SFQ82300.1"/>
    </source>
</evidence>
<dbReference type="PANTHER" id="PTHR33446">
    <property type="entry name" value="PROTEIN TONB-RELATED"/>
    <property type="match status" value="1"/>
</dbReference>
<dbReference type="RefSeq" id="WP_092678817.1">
    <property type="nucleotide sequence ID" value="NZ_FOXS01000010.1"/>
</dbReference>
<gene>
    <name evidence="2" type="ORF">SAMN04515668_4782</name>
</gene>
<dbReference type="EMBL" id="FOXS01000010">
    <property type="protein sequence ID" value="SFQ82300.1"/>
    <property type="molecule type" value="Genomic_DNA"/>
</dbReference>
<organism evidence="2 3">
    <name type="scientific">Hymenobacter arizonensis</name>
    <name type="common">Siccationidurans arizonensis</name>
    <dbReference type="NCBI Taxonomy" id="1227077"/>
    <lineage>
        <taxon>Bacteria</taxon>
        <taxon>Pseudomonadati</taxon>
        <taxon>Bacteroidota</taxon>
        <taxon>Cytophagia</taxon>
        <taxon>Cytophagales</taxon>
        <taxon>Hymenobacteraceae</taxon>
        <taxon>Hymenobacter</taxon>
    </lineage>
</organism>
<dbReference type="PANTHER" id="PTHR33446:SF2">
    <property type="entry name" value="PROTEIN TONB"/>
    <property type="match status" value="1"/>
</dbReference>
<sequence length="285" mass="30419">MKLLPVLGPLALGLLTNRPQVAQAQARAKVYAFDAVDQMPHLPSGGGTAALEAALVRNFRYPAHVPPAQVNGAVDLEAVVTPAGKVTTVTFDRSRTSGRIPAAVDEAIRTTFRRLPLLRPGRLAGQPVAVELRVQWAFRRLQPANTTELTVSIISNENTVPELSSESSSPVSSEWTEQVPNRVYTHVEEMPHLASRPGRNALITAIEQQLVLPANAVAGRVVVAFVVTTRGGIREPGIVTGLAPQTDAAVLAAVKRLPALVPGRQNGRPMPVKLTLPITIRQAGK</sequence>
<dbReference type="InterPro" id="IPR051045">
    <property type="entry name" value="TonB-dependent_transducer"/>
</dbReference>
<dbReference type="STRING" id="1227077.SAMN04515668_4782"/>